<gene>
    <name evidence="1" type="ORF">UABAM_04042</name>
</gene>
<dbReference type="Gene3D" id="3.10.450.50">
    <property type="match status" value="1"/>
</dbReference>
<organism evidence="1 2">
    <name type="scientific">Uabimicrobium amorphum</name>
    <dbReference type="NCBI Taxonomy" id="2596890"/>
    <lineage>
        <taxon>Bacteria</taxon>
        <taxon>Pseudomonadati</taxon>
        <taxon>Planctomycetota</taxon>
        <taxon>Candidatus Uabimicrobiia</taxon>
        <taxon>Candidatus Uabimicrobiales</taxon>
        <taxon>Candidatus Uabimicrobiaceae</taxon>
        <taxon>Candidatus Uabimicrobium</taxon>
    </lineage>
</organism>
<evidence type="ECO:0008006" key="3">
    <source>
        <dbReference type="Google" id="ProtNLM"/>
    </source>
</evidence>
<evidence type="ECO:0000313" key="1">
    <source>
        <dbReference type="EMBL" id="BBM85668.1"/>
    </source>
</evidence>
<sequence>MRKIFTVLLFAIFICSCNTQSTKISSDIEPFLNKYFTSWSNNNIKDYRSCFHKDAIIIYIKNGTVQNKQDLQTFIKGQSAYLAKTKNVRESMTSFTAKEDSKSAAIVAKWAFEEQGKISGTGVDHFLLIRDKKKQWKIVSLVWYKD</sequence>
<reference evidence="1 2" key="1">
    <citation type="submission" date="2019-08" db="EMBL/GenBank/DDBJ databases">
        <title>Complete genome sequence of Candidatus Uab amorphum.</title>
        <authorList>
            <person name="Shiratori T."/>
            <person name="Suzuki S."/>
            <person name="Kakizawa Y."/>
            <person name="Ishida K."/>
        </authorList>
    </citation>
    <scope>NUCLEOTIDE SEQUENCE [LARGE SCALE GENOMIC DNA]</scope>
    <source>
        <strain evidence="1 2">SRT547</strain>
    </source>
</reference>
<protein>
    <recommendedName>
        <fullName evidence="3">DUF4440 domain-containing protein</fullName>
    </recommendedName>
</protein>
<dbReference type="Pfam" id="PF12893">
    <property type="entry name" value="Lumazine_bd_2"/>
    <property type="match status" value="1"/>
</dbReference>
<dbReference type="EMBL" id="AP019860">
    <property type="protein sequence ID" value="BBM85668.1"/>
    <property type="molecule type" value="Genomic_DNA"/>
</dbReference>
<dbReference type="KEGG" id="uam:UABAM_04042"/>
<dbReference type="RefSeq" id="WP_151969759.1">
    <property type="nucleotide sequence ID" value="NZ_AP019860.1"/>
</dbReference>
<accession>A0A5S9IPF6</accession>
<keyword evidence="2" id="KW-1185">Reference proteome</keyword>
<dbReference type="InterPro" id="IPR032710">
    <property type="entry name" value="NTF2-like_dom_sf"/>
</dbReference>
<dbReference type="InterPro" id="IPR039437">
    <property type="entry name" value="FrzH/put_lumazine-bd"/>
</dbReference>
<evidence type="ECO:0000313" key="2">
    <source>
        <dbReference type="Proteomes" id="UP000326354"/>
    </source>
</evidence>
<dbReference type="PROSITE" id="PS51257">
    <property type="entry name" value="PROKAR_LIPOPROTEIN"/>
    <property type="match status" value="1"/>
</dbReference>
<dbReference type="Proteomes" id="UP000326354">
    <property type="component" value="Chromosome"/>
</dbReference>
<name>A0A5S9IPF6_UABAM</name>
<dbReference type="SUPFAM" id="SSF54427">
    <property type="entry name" value="NTF2-like"/>
    <property type="match status" value="1"/>
</dbReference>
<dbReference type="AlphaFoldDB" id="A0A5S9IPF6"/>
<dbReference type="OrthoDB" id="195091at2"/>
<proteinExistence type="predicted"/>